<accession>A0ABZ1XDU2</accession>
<dbReference type="EMBL" id="CP109019">
    <property type="protein sequence ID" value="WUT80963.1"/>
    <property type="molecule type" value="Genomic_DNA"/>
</dbReference>
<sequence length="100" mass="9831">MNGKLATIRLAAVAVTLLAGVALAAPASAATAAPTRAVATADPSTYYVYVTGVSSSLDGARANADYKLPPGCYSGGVVASGTTPDNNIWVTVQGICSGAQ</sequence>
<reference evidence="2" key="1">
    <citation type="submission" date="2022-10" db="EMBL/GenBank/DDBJ databases">
        <title>The complete genomes of actinobacterial strains from the NBC collection.</title>
        <authorList>
            <person name="Joergensen T.S."/>
            <person name="Alvarez Arevalo M."/>
            <person name="Sterndorff E.B."/>
            <person name="Faurdal D."/>
            <person name="Vuksanovic O."/>
            <person name="Mourched A.-S."/>
            <person name="Charusanti P."/>
            <person name="Shaw S."/>
            <person name="Blin K."/>
            <person name="Weber T."/>
        </authorList>
    </citation>
    <scope>NUCLEOTIDE SEQUENCE</scope>
    <source>
        <strain evidence="2">NBC_00668</strain>
    </source>
</reference>
<dbReference type="Proteomes" id="UP001432060">
    <property type="component" value="Chromosome"/>
</dbReference>
<proteinExistence type="predicted"/>
<feature type="chain" id="PRO_5047235885" evidence="1">
    <location>
        <begin position="25"/>
        <end position="100"/>
    </location>
</feature>
<gene>
    <name evidence="2" type="ORF">OG515_01575</name>
</gene>
<dbReference type="RefSeq" id="WP_329394958.1">
    <property type="nucleotide sequence ID" value="NZ_CP109019.1"/>
</dbReference>
<feature type="signal peptide" evidence="1">
    <location>
        <begin position="1"/>
        <end position="24"/>
    </location>
</feature>
<organism evidence="2 3">
    <name type="scientific">Streptomyces melanogenes</name>
    <dbReference type="NCBI Taxonomy" id="67326"/>
    <lineage>
        <taxon>Bacteria</taxon>
        <taxon>Bacillati</taxon>
        <taxon>Actinomycetota</taxon>
        <taxon>Actinomycetes</taxon>
        <taxon>Kitasatosporales</taxon>
        <taxon>Streptomycetaceae</taxon>
        <taxon>Streptomyces</taxon>
    </lineage>
</organism>
<name>A0ABZ1XDU2_9ACTN</name>
<evidence type="ECO:0000313" key="3">
    <source>
        <dbReference type="Proteomes" id="UP001432060"/>
    </source>
</evidence>
<protein>
    <submittedName>
        <fullName evidence="2">Uncharacterized protein</fullName>
    </submittedName>
</protein>
<keyword evidence="1" id="KW-0732">Signal</keyword>
<keyword evidence="3" id="KW-1185">Reference proteome</keyword>
<evidence type="ECO:0000256" key="1">
    <source>
        <dbReference type="SAM" id="SignalP"/>
    </source>
</evidence>
<evidence type="ECO:0000313" key="2">
    <source>
        <dbReference type="EMBL" id="WUT80963.1"/>
    </source>
</evidence>